<evidence type="ECO:0000313" key="2">
    <source>
        <dbReference type="EMBL" id="JAD26542.1"/>
    </source>
</evidence>
<reference evidence="2" key="2">
    <citation type="journal article" date="2015" name="Data Brief">
        <title>Shoot transcriptome of the giant reed, Arundo donax.</title>
        <authorList>
            <person name="Barrero R.A."/>
            <person name="Guerrero F.D."/>
            <person name="Moolhuijzen P."/>
            <person name="Goolsby J.A."/>
            <person name="Tidwell J."/>
            <person name="Bellgard S.E."/>
            <person name="Bellgard M.I."/>
        </authorList>
    </citation>
    <scope>NUCLEOTIDE SEQUENCE</scope>
    <source>
        <tissue evidence="2">Shoot tissue taken approximately 20 cm above the soil surface</tissue>
    </source>
</reference>
<proteinExistence type="predicted"/>
<feature type="compositionally biased region" description="Polar residues" evidence="1">
    <location>
        <begin position="16"/>
        <end position="26"/>
    </location>
</feature>
<feature type="region of interest" description="Disordered" evidence="1">
    <location>
        <begin position="1"/>
        <end position="39"/>
    </location>
</feature>
<dbReference type="AlphaFoldDB" id="A0A0A8YVD0"/>
<accession>A0A0A8YVD0</accession>
<sequence length="39" mass="4342">MMAREGSELVPRPPSHGQSECQSQYASCGDDERGWLSCR</sequence>
<reference evidence="2" key="1">
    <citation type="submission" date="2014-09" db="EMBL/GenBank/DDBJ databases">
        <authorList>
            <person name="Magalhaes I.L.F."/>
            <person name="Oliveira U."/>
            <person name="Santos F.R."/>
            <person name="Vidigal T.H.D.A."/>
            <person name="Brescovit A.D."/>
            <person name="Santos A.J."/>
        </authorList>
    </citation>
    <scope>NUCLEOTIDE SEQUENCE</scope>
    <source>
        <tissue evidence="2">Shoot tissue taken approximately 20 cm above the soil surface</tissue>
    </source>
</reference>
<name>A0A0A8YVD0_ARUDO</name>
<protein>
    <submittedName>
        <fullName evidence="2">Uncharacterized protein</fullName>
    </submittedName>
</protein>
<feature type="compositionally biased region" description="Basic and acidic residues" evidence="1">
    <location>
        <begin position="30"/>
        <end position="39"/>
    </location>
</feature>
<organism evidence="2">
    <name type="scientific">Arundo donax</name>
    <name type="common">Giant reed</name>
    <name type="synonym">Donax arundinaceus</name>
    <dbReference type="NCBI Taxonomy" id="35708"/>
    <lineage>
        <taxon>Eukaryota</taxon>
        <taxon>Viridiplantae</taxon>
        <taxon>Streptophyta</taxon>
        <taxon>Embryophyta</taxon>
        <taxon>Tracheophyta</taxon>
        <taxon>Spermatophyta</taxon>
        <taxon>Magnoliopsida</taxon>
        <taxon>Liliopsida</taxon>
        <taxon>Poales</taxon>
        <taxon>Poaceae</taxon>
        <taxon>PACMAD clade</taxon>
        <taxon>Arundinoideae</taxon>
        <taxon>Arundineae</taxon>
        <taxon>Arundo</taxon>
    </lineage>
</organism>
<dbReference type="EMBL" id="GBRH01271353">
    <property type="protein sequence ID" value="JAD26542.1"/>
    <property type="molecule type" value="Transcribed_RNA"/>
</dbReference>
<evidence type="ECO:0000256" key="1">
    <source>
        <dbReference type="SAM" id="MobiDB-lite"/>
    </source>
</evidence>